<evidence type="ECO:0000313" key="3">
    <source>
        <dbReference type="EMBL" id="RZQ60777.1"/>
    </source>
</evidence>
<feature type="region of interest" description="Disordered" evidence="1">
    <location>
        <begin position="1"/>
        <end position="22"/>
    </location>
</feature>
<dbReference type="PROSITE" id="PS51746">
    <property type="entry name" value="PPM_2"/>
    <property type="match status" value="1"/>
</dbReference>
<dbReference type="AlphaFoldDB" id="A0A4Q7J1Q0"/>
<reference evidence="3 4" key="1">
    <citation type="submission" date="2019-02" db="EMBL/GenBank/DDBJ databases">
        <title>Draft genome sequence of Amycolatopsis sp. 8-3EHSu isolated from roots of Suaeda maritima.</title>
        <authorList>
            <person name="Duangmal K."/>
            <person name="Chantavorakit T."/>
        </authorList>
    </citation>
    <scope>NUCLEOTIDE SEQUENCE [LARGE SCALE GENOMIC DNA]</scope>
    <source>
        <strain evidence="3 4">8-3EHSu</strain>
    </source>
</reference>
<dbReference type="EMBL" id="SFCC01000015">
    <property type="protein sequence ID" value="RZQ60777.1"/>
    <property type="molecule type" value="Genomic_DNA"/>
</dbReference>
<dbReference type="SMART" id="SM00332">
    <property type="entry name" value="PP2Cc"/>
    <property type="match status" value="1"/>
</dbReference>
<comment type="caution">
    <text evidence="3">The sequence shown here is derived from an EMBL/GenBank/DDBJ whole genome shotgun (WGS) entry which is preliminary data.</text>
</comment>
<dbReference type="InterPro" id="IPR001932">
    <property type="entry name" value="PPM-type_phosphatase-like_dom"/>
</dbReference>
<dbReference type="RefSeq" id="WP_130478350.1">
    <property type="nucleotide sequence ID" value="NZ_SFCC01000015.1"/>
</dbReference>
<dbReference type="Gene3D" id="3.60.40.10">
    <property type="entry name" value="PPM-type phosphatase domain"/>
    <property type="match status" value="1"/>
</dbReference>
<dbReference type="Proteomes" id="UP000292003">
    <property type="component" value="Unassembled WGS sequence"/>
</dbReference>
<dbReference type="SMART" id="SM00331">
    <property type="entry name" value="PP2C_SIG"/>
    <property type="match status" value="1"/>
</dbReference>
<dbReference type="InterPro" id="IPR036457">
    <property type="entry name" value="PPM-type-like_dom_sf"/>
</dbReference>
<evidence type="ECO:0000313" key="4">
    <source>
        <dbReference type="Proteomes" id="UP000292003"/>
    </source>
</evidence>
<evidence type="ECO:0000256" key="1">
    <source>
        <dbReference type="SAM" id="MobiDB-lite"/>
    </source>
</evidence>
<keyword evidence="4" id="KW-1185">Reference proteome</keyword>
<feature type="domain" description="PPM-type phosphatase" evidence="2">
    <location>
        <begin position="12"/>
        <end position="236"/>
    </location>
</feature>
<dbReference type="SUPFAM" id="SSF81606">
    <property type="entry name" value="PP2C-like"/>
    <property type="match status" value="1"/>
</dbReference>
<dbReference type="OrthoDB" id="9801841at2"/>
<proteinExistence type="predicted"/>
<accession>A0A4Q7J1Q0</accession>
<protein>
    <submittedName>
        <fullName evidence="3">Serine/threonine protein phosphatase</fullName>
    </submittedName>
</protein>
<sequence length="239" mass="25398">MMTTIALPRPVDTSSDGVSRRGPRQINADAVATRTGLGRTAFVVADGIGDHLLAARAARVAAGTAAATAVREGAAAGLLAARRELHAQFDQERADCVLVVAVLPPVDRPEAHCDVAWVGDCRAYRWNGRVLQQVTTDHTLAEFWRNQDRPVTARMEHVVMDSVRTATEADLGRASFPFAAGRLLLCTDGVHKALDITRIKAVLADSARPGEAANTLVDTAHRTGGTDNATAIVADRHLA</sequence>
<name>A0A4Q7J1Q0_9PSEU</name>
<gene>
    <name evidence="3" type="ORF">EWH70_27100</name>
</gene>
<organism evidence="3 4">
    <name type="scientific">Amycolatopsis suaedae</name>
    <dbReference type="NCBI Taxonomy" id="2510978"/>
    <lineage>
        <taxon>Bacteria</taxon>
        <taxon>Bacillati</taxon>
        <taxon>Actinomycetota</taxon>
        <taxon>Actinomycetes</taxon>
        <taxon>Pseudonocardiales</taxon>
        <taxon>Pseudonocardiaceae</taxon>
        <taxon>Amycolatopsis</taxon>
    </lineage>
</organism>
<evidence type="ECO:0000259" key="2">
    <source>
        <dbReference type="PROSITE" id="PS51746"/>
    </source>
</evidence>